<sequence length="33" mass="3761">MQARQEARESAPFSNKLGKTPKQRRRTGTEEDG</sequence>
<dbReference type="EMBL" id="GBRH01230944">
    <property type="protein sequence ID" value="JAD66951.1"/>
    <property type="molecule type" value="Transcribed_RNA"/>
</dbReference>
<name>A0A0A9BUF9_ARUDO</name>
<evidence type="ECO:0000313" key="2">
    <source>
        <dbReference type="EMBL" id="JAD66951.1"/>
    </source>
</evidence>
<accession>A0A0A9BUF9</accession>
<reference evidence="2" key="1">
    <citation type="submission" date="2014-09" db="EMBL/GenBank/DDBJ databases">
        <authorList>
            <person name="Magalhaes I.L.F."/>
            <person name="Oliveira U."/>
            <person name="Santos F.R."/>
            <person name="Vidigal T.H.D.A."/>
            <person name="Brescovit A.D."/>
            <person name="Santos A.J."/>
        </authorList>
    </citation>
    <scope>NUCLEOTIDE SEQUENCE</scope>
    <source>
        <tissue evidence="2">Shoot tissue taken approximately 20 cm above the soil surface</tissue>
    </source>
</reference>
<dbReference type="AlphaFoldDB" id="A0A0A9BUF9"/>
<reference evidence="2" key="2">
    <citation type="journal article" date="2015" name="Data Brief">
        <title>Shoot transcriptome of the giant reed, Arundo donax.</title>
        <authorList>
            <person name="Barrero R.A."/>
            <person name="Guerrero F.D."/>
            <person name="Moolhuijzen P."/>
            <person name="Goolsby J.A."/>
            <person name="Tidwell J."/>
            <person name="Bellgard S.E."/>
            <person name="Bellgard M.I."/>
        </authorList>
    </citation>
    <scope>NUCLEOTIDE SEQUENCE</scope>
    <source>
        <tissue evidence="2">Shoot tissue taken approximately 20 cm above the soil surface</tissue>
    </source>
</reference>
<proteinExistence type="predicted"/>
<feature type="region of interest" description="Disordered" evidence="1">
    <location>
        <begin position="1"/>
        <end position="33"/>
    </location>
</feature>
<evidence type="ECO:0000256" key="1">
    <source>
        <dbReference type="SAM" id="MobiDB-lite"/>
    </source>
</evidence>
<organism evidence="2">
    <name type="scientific">Arundo donax</name>
    <name type="common">Giant reed</name>
    <name type="synonym">Donax arundinaceus</name>
    <dbReference type="NCBI Taxonomy" id="35708"/>
    <lineage>
        <taxon>Eukaryota</taxon>
        <taxon>Viridiplantae</taxon>
        <taxon>Streptophyta</taxon>
        <taxon>Embryophyta</taxon>
        <taxon>Tracheophyta</taxon>
        <taxon>Spermatophyta</taxon>
        <taxon>Magnoliopsida</taxon>
        <taxon>Liliopsida</taxon>
        <taxon>Poales</taxon>
        <taxon>Poaceae</taxon>
        <taxon>PACMAD clade</taxon>
        <taxon>Arundinoideae</taxon>
        <taxon>Arundineae</taxon>
        <taxon>Arundo</taxon>
    </lineage>
</organism>
<protein>
    <submittedName>
        <fullName evidence="2">Uncharacterized protein</fullName>
    </submittedName>
</protein>